<accession>A0ABY7C436</accession>
<protein>
    <submittedName>
        <fullName evidence="2">Uncharacterized protein</fullName>
    </submittedName>
</protein>
<keyword evidence="3" id="KW-1185">Reference proteome</keyword>
<feature type="region of interest" description="Disordered" evidence="1">
    <location>
        <begin position="89"/>
        <end position="111"/>
    </location>
</feature>
<feature type="region of interest" description="Disordered" evidence="1">
    <location>
        <begin position="20"/>
        <end position="76"/>
    </location>
</feature>
<reference evidence="2" key="1">
    <citation type="submission" date="2022-12" db="EMBL/GenBank/DDBJ databases">
        <title>Jiella pelagia sp. nov., isolated from phosphonate enriched culture of Northwest Pacific surface seawater.</title>
        <authorList>
            <person name="Shin D.Y."/>
            <person name="Hwang C.Y."/>
        </authorList>
    </citation>
    <scope>NUCLEOTIDE SEQUENCE</scope>
    <source>
        <strain evidence="2">HL-NP1</strain>
    </source>
</reference>
<gene>
    <name evidence="2" type="ORF">OH818_10665</name>
</gene>
<feature type="region of interest" description="Disordered" evidence="1">
    <location>
        <begin position="159"/>
        <end position="191"/>
    </location>
</feature>
<feature type="compositionally biased region" description="Basic and acidic residues" evidence="1">
    <location>
        <begin position="30"/>
        <end position="40"/>
    </location>
</feature>
<dbReference type="EMBL" id="CP114029">
    <property type="protein sequence ID" value="WAP70463.1"/>
    <property type="molecule type" value="Genomic_DNA"/>
</dbReference>
<evidence type="ECO:0000313" key="3">
    <source>
        <dbReference type="Proteomes" id="UP001164020"/>
    </source>
</evidence>
<evidence type="ECO:0000313" key="2">
    <source>
        <dbReference type="EMBL" id="WAP70463.1"/>
    </source>
</evidence>
<organism evidence="2 3">
    <name type="scientific">Jiella pelagia</name>
    <dbReference type="NCBI Taxonomy" id="2986949"/>
    <lineage>
        <taxon>Bacteria</taxon>
        <taxon>Pseudomonadati</taxon>
        <taxon>Pseudomonadota</taxon>
        <taxon>Alphaproteobacteria</taxon>
        <taxon>Hyphomicrobiales</taxon>
        <taxon>Aurantimonadaceae</taxon>
        <taxon>Jiella</taxon>
    </lineage>
</organism>
<evidence type="ECO:0000256" key="1">
    <source>
        <dbReference type="SAM" id="MobiDB-lite"/>
    </source>
</evidence>
<feature type="compositionally biased region" description="Basic and acidic residues" evidence="1">
    <location>
        <begin position="91"/>
        <end position="100"/>
    </location>
</feature>
<dbReference type="RefSeq" id="WP_268882957.1">
    <property type="nucleotide sequence ID" value="NZ_CP114029.1"/>
</dbReference>
<dbReference type="Proteomes" id="UP001164020">
    <property type="component" value="Chromosome"/>
</dbReference>
<sequence length="191" mass="20248">MGFDFSAVTALLGGYSATCKRQHDSDDDFTQYRRRGDGRLRRSPAGPQDAGDGGSGEITVAARLDGPPVTGGAGGALSGIGRALDALMSAEETRRRKGSDCEGPAGTSAAPLSTVLKASLPERKALPDPNSTNEEARLLVARSDGERNWEEIREFIEALGRAERPAEPQAKVETSTVKPGDVRPWRPKMAS</sequence>
<proteinExistence type="predicted"/>
<name>A0ABY7C436_9HYPH</name>